<dbReference type="CDD" id="cd03801">
    <property type="entry name" value="GT4_PimA-like"/>
    <property type="match status" value="1"/>
</dbReference>
<protein>
    <submittedName>
        <fullName evidence="3">Glycosyltransferase family 4 protein</fullName>
    </submittedName>
</protein>
<dbReference type="InterPro" id="IPR028098">
    <property type="entry name" value="Glyco_trans_4-like_N"/>
</dbReference>
<accession>A0ABU2F0H3</accession>
<dbReference type="PANTHER" id="PTHR45947:SF13">
    <property type="entry name" value="TRANSFERASE"/>
    <property type="match status" value="1"/>
</dbReference>
<reference evidence="3 4" key="1">
    <citation type="submission" date="2022-06" db="EMBL/GenBank/DDBJ databases">
        <title>Haloarcula sp. a new haloarchaeum isolate from saline soil.</title>
        <authorList>
            <person name="Strakova D."/>
            <person name="Galisteo C."/>
            <person name="Sanchez-Porro C."/>
            <person name="Ventosa A."/>
        </authorList>
    </citation>
    <scope>NUCLEOTIDE SEQUENCE [LARGE SCALE GENOMIC DNA]</scope>
    <source>
        <strain evidence="3 4">JCM 15760</strain>
    </source>
</reference>
<dbReference type="InterPro" id="IPR001296">
    <property type="entry name" value="Glyco_trans_1"/>
</dbReference>
<keyword evidence="4" id="KW-1185">Reference proteome</keyword>
<evidence type="ECO:0000313" key="4">
    <source>
        <dbReference type="Proteomes" id="UP001248536"/>
    </source>
</evidence>
<gene>
    <name evidence="3" type="ORF">NC662_09685</name>
</gene>
<feature type="domain" description="Glycosyltransferase subfamily 4-like N-terminal" evidence="2">
    <location>
        <begin position="17"/>
        <end position="224"/>
    </location>
</feature>
<name>A0ABU2F0H3_HALAR</name>
<sequence>MHIAVLSDRYPEYGAAGAGTMAARLAEQYHDRGHTVSILTTSSETERPDAFTATSPDVESRNGITVYCFPRTPYQQLRAYHALYNPWTSPSIHQWFSQHTVDAVHAHNVHEFLSYDALRAASTYADDVTLTYHDGMSFAYGKITHFVDNDPDNDGCLPNYAYRPSVLHQVRRAKFQYNPIRNRVNKWYLSNYVDHCIAVSHELGRALRVNGRPVDDVIHNGVDQQAYLKADGSQFRDNYGIGDQPFILFGGRASDLKGGTQLANAIAYSETQPTLILTGNNKKYAKELRNKNTQITIRETGWVEEDLMPSAMAAATAVATPSIFLEPFNLQNLEAMAAGTPPITTCFGGPPEVVEDDHTGYIVNPFATRKFANRIDTLVQHTERRQELGHHAQQHVSKSFTIKKTTSKYLSFFGYRPD</sequence>
<evidence type="ECO:0000259" key="2">
    <source>
        <dbReference type="Pfam" id="PF13439"/>
    </source>
</evidence>
<dbReference type="Pfam" id="PF00534">
    <property type="entry name" value="Glycos_transf_1"/>
    <property type="match status" value="1"/>
</dbReference>
<dbReference type="Proteomes" id="UP001248536">
    <property type="component" value="Unassembled WGS sequence"/>
</dbReference>
<organism evidence="3 4">
    <name type="scientific">Haloarcula argentinensis</name>
    <dbReference type="NCBI Taxonomy" id="43776"/>
    <lineage>
        <taxon>Archaea</taxon>
        <taxon>Methanobacteriati</taxon>
        <taxon>Methanobacteriota</taxon>
        <taxon>Stenosarchaea group</taxon>
        <taxon>Halobacteria</taxon>
        <taxon>Halobacteriales</taxon>
        <taxon>Haloarculaceae</taxon>
        <taxon>Haloarcula</taxon>
    </lineage>
</organism>
<proteinExistence type="predicted"/>
<dbReference type="InterPro" id="IPR050194">
    <property type="entry name" value="Glycosyltransferase_grp1"/>
</dbReference>
<comment type="caution">
    <text evidence="3">The sequence shown here is derived from an EMBL/GenBank/DDBJ whole genome shotgun (WGS) entry which is preliminary data.</text>
</comment>
<dbReference type="EMBL" id="JAMQCP010000002">
    <property type="protein sequence ID" value="MDS0253977.1"/>
    <property type="molecule type" value="Genomic_DNA"/>
</dbReference>
<feature type="domain" description="Glycosyl transferase family 1" evidence="1">
    <location>
        <begin position="236"/>
        <end position="394"/>
    </location>
</feature>
<dbReference type="Gene3D" id="3.40.50.2000">
    <property type="entry name" value="Glycogen Phosphorylase B"/>
    <property type="match status" value="2"/>
</dbReference>
<dbReference type="RefSeq" id="WP_080505493.1">
    <property type="nucleotide sequence ID" value="NZ_BAABDY010000004.1"/>
</dbReference>
<evidence type="ECO:0000259" key="1">
    <source>
        <dbReference type="Pfam" id="PF00534"/>
    </source>
</evidence>
<dbReference type="Pfam" id="PF13439">
    <property type="entry name" value="Glyco_transf_4"/>
    <property type="match status" value="1"/>
</dbReference>
<dbReference type="SUPFAM" id="SSF53756">
    <property type="entry name" value="UDP-Glycosyltransferase/glycogen phosphorylase"/>
    <property type="match status" value="1"/>
</dbReference>
<evidence type="ECO:0000313" key="3">
    <source>
        <dbReference type="EMBL" id="MDS0253977.1"/>
    </source>
</evidence>
<dbReference type="PANTHER" id="PTHR45947">
    <property type="entry name" value="SULFOQUINOVOSYL TRANSFERASE SQD2"/>
    <property type="match status" value="1"/>
</dbReference>